<evidence type="ECO:0000256" key="1">
    <source>
        <dbReference type="SAM" id="SignalP"/>
    </source>
</evidence>
<keyword evidence="1" id="KW-0732">Signal</keyword>
<organism evidence="2 3">
    <name type="scientific">Dyella acidiphila</name>
    <dbReference type="NCBI Taxonomy" id="2775866"/>
    <lineage>
        <taxon>Bacteria</taxon>
        <taxon>Pseudomonadati</taxon>
        <taxon>Pseudomonadota</taxon>
        <taxon>Gammaproteobacteria</taxon>
        <taxon>Lysobacterales</taxon>
        <taxon>Rhodanobacteraceae</taxon>
        <taxon>Dyella</taxon>
    </lineage>
</organism>
<dbReference type="RefSeq" id="WP_192557359.1">
    <property type="nucleotide sequence ID" value="NZ_JACZZA010000014.1"/>
</dbReference>
<evidence type="ECO:0000313" key="3">
    <source>
        <dbReference type="Proteomes" id="UP000651010"/>
    </source>
</evidence>
<gene>
    <name evidence="2" type="ORF">IGX34_19185</name>
</gene>
<keyword evidence="3" id="KW-1185">Reference proteome</keyword>
<feature type="chain" id="PRO_5046305005" evidence="1">
    <location>
        <begin position="31"/>
        <end position="191"/>
    </location>
</feature>
<reference evidence="2 3" key="1">
    <citation type="submission" date="2020-09" db="EMBL/GenBank/DDBJ databases">
        <title>Dyella sp. 7MK23 isolated from forest soil.</title>
        <authorList>
            <person name="Fu J."/>
        </authorList>
    </citation>
    <scope>NUCLEOTIDE SEQUENCE [LARGE SCALE GENOMIC DNA]</scope>
    <source>
        <strain evidence="2 3">7MK23</strain>
    </source>
</reference>
<protein>
    <submittedName>
        <fullName evidence="2">Uncharacterized protein</fullName>
    </submittedName>
</protein>
<name>A0ABR9GER7_9GAMM</name>
<sequence>MHRFDCAKASAILKIAFGVVLLQAFQVAAAASSDHTLARLAAADQADREAGTNKIDWSVVGKRDAARREQVTQLLNSGEVRTAEDYFDAALIFQHGDTMQDAQLALALATVAARIDPANRDARVLAADAWDRVMTRAGKPQWYGTQYVRSKTTGKWELYPTEPDVITEAQRREIGLPTLEEDKAHLDQINK</sequence>
<dbReference type="Proteomes" id="UP000651010">
    <property type="component" value="Unassembled WGS sequence"/>
</dbReference>
<comment type="caution">
    <text evidence="2">The sequence shown here is derived from an EMBL/GenBank/DDBJ whole genome shotgun (WGS) entry which is preliminary data.</text>
</comment>
<proteinExistence type="predicted"/>
<feature type="signal peptide" evidence="1">
    <location>
        <begin position="1"/>
        <end position="30"/>
    </location>
</feature>
<accession>A0ABR9GER7</accession>
<evidence type="ECO:0000313" key="2">
    <source>
        <dbReference type="EMBL" id="MBE1162516.1"/>
    </source>
</evidence>
<dbReference type="EMBL" id="JACZZA010000014">
    <property type="protein sequence ID" value="MBE1162516.1"/>
    <property type="molecule type" value="Genomic_DNA"/>
</dbReference>